<comment type="caution">
    <text evidence="1">The sequence shown here is derived from an EMBL/GenBank/DDBJ whole genome shotgun (WGS) entry which is preliminary data.</text>
</comment>
<evidence type="ECO:0000313" key="2">
    <source>
        <dbReference type="Proteomes" id="UP000688947"/>
    </source>
</evidence>
<protein>
    <submittedName>
        <fullName evidence="1">Uncharacterized protein</fullName>
    </submittedName>
</protein>
<evidence type="ECO:0000313" key="1">
    <source>
        <dbReference type="EMBL" id="KAG6946227.1"/>
    </source>
</evidence>
<gene>
    <name evidence="1" type="ORF">JG687_00016831</name>
</gene>
<proteinExistence type="predicted"/>
<dbReference type="OrthoDB" id="93786at2759"/>
<dbReference type="AlphaFoldDB" id="A0A8T1TPN4"/>
<reference evidence="1" key="1">
    <citation type="submission" date="2021-01" db="EMBL/GenBank/DDBJ databases">
        <title>Phytophthora aleatoria, a newly-described species from Pinus radiata is distinct from Phytophthora cactorum isolates based on comparative genomics.</title>
        <authorList>
            <person name="Mcdougal R."/>
            <person name="Panda P."/>
            <person name="Williams N."/>
            <person name="Studholme D.J."/>
        </authorList>
    </citation>
    <scope>NUCLEOTIDE SEQUENCE</scope>
    <source>
        <strain evidence="1">NZFS 3830</strain>
    </source>
</reference>
<organism evidence="1 2">
    <name type="scientific">Phytophthora cactorum</name>
    <dbReference type="NCBI Taxonomy" id="29920"/>
    <lineage>
        <taxon>Eukaryota</taxon>
        <taxon>Sar</taxon>
        <taxon>Stramenopiles</taxon>
        <taxon>Oomycota</taxon>
        <taxon>Peronosporomycetes</taxon>
        <taxon>Peronosporales</taxon>
        <taxon>Peronosporaceae</taxon>
        <taxon>Phytophthora</taxon>
    </lineage>
</organism>
<accession>A0A8T1TPN4</accession>
<name>A0A8T1TPN4_9STRA</name>
<dbReference type="EMBL" id="JAENGZ010001790">
    <property type="protein sequence ID" value="KAG6946227.1"/>
    <property type="molecule type" value="Genomic_DNA"/>
</dbReference>
<dbReference type="Proteomes" id="UP000688947">
    <property type="component" value="Unassembled WGS sequence"/>
</dbReference>
<sequence>MHDKRLSMSTFQECIGGEPAYLSAAHAIAQFKLFVLRQQDEKCGHFPLEIVSILPADLFRKCSANVTAPQAKRTGIVEKYVAIEIVGLGVYMTSTLRVMKKRHQARKTVSAVNMAVEWIGTIDFTLDAGLFSTSQDPQIET</sequence>